<keyword evidence="3" id="KW-0004">4Fe-4S</keyword>
<keyword evidence="10" id="KW-0411">Iron-sulfur</keyword>
<evidence type="ECO:0000256" key="7">
    <source>
        <dbReference type="ARBA" id="ARBA00022691"/>
    </source>
</evidence>
<gene>
    <name evidence="11" type="ORF">HY768_09215</name>
</gene>
<keyword evidence="5" id="KW-0489">Methyltransferase</keyword>
<dbReference type="GO" id="GO:0051539">
    <property type="term" value="F:4 iron, 4 sulfur cluster binding"/>
    <property type="evidence" value="ECO:0007669"/>
    <property type="project" value="UniProtKB-KW"/>
</dbReference>
<evidence type="ECO:0000256" key="5">
    <source>
        <dbReference type="ARBA" id="ARBA00022603"/>
    </source>
</evidence>
<evidence type="ECO:0000256" key="2">
    <source>
        <dbReference type="ARBA" id="ARBA00004496"/>
    </source>
</evidence>
<dbReference type="EMBL" id="JACQXR010000120">
    <property type="protein sequence ID" value="MBI4727379.1"/>
    <property type="molecule type" value="Genomic_DNA"/>
</dbReference>
<dbReference type="GO" id="GO:0030488">
    <property type="term" value="P:tRNA methylation"/>
    <property type="evidence" value="ECO:0007669"/>
    <property type="project" value="TreeGrafter"/>
</dbReference>
<evidence type="ECO:0000256" key="1">
    <source>
        <dbReference type="ARBA" id="ARBA00001966"/>
    </source>
</evidence>
<keyword evidence="4" id="KW-0963">Cytoplasm</keyword>
<keyword evidence="7" id="KW-0949">S-adenosyl-L-methionine</keyword>
<dbReference type="GO" id="GO:0046872">
    <property type="term" value="F:metal ion binding"/>
    <property type="evidence" value="ECO:0007669"/>
    <property type="project" value="UniProtKB-KW"/>
</dbReference>
<name>A0A933IBS4_UNCT6</name>
<dbReference type="SUPFAM" id="SSF102114">
    <property type="entry name" value="Radical SAM enzymes"/>
    <property type="match status" value="1"/>
</dbReference>
<dbReference type="PANTHER" id="PTHR30544:SF5">
    <property type="entry name" value="RADICAL SAM CORE DOMAIN-CONTAINING PROTEIN"/>
    <property type="match status" value="1"/>
</dbReference>
<dbReference type="Proteomes" id="UP000736328">
    <property type="component" value="Unassembled WGS sequence"/>
</dbReference>
<evidence type="ECO:0000256" key="6">
    <source>
        <dbReference type="ARBA" id="ARBA00022679"/>
    </source>
</evidence>
<dbReference type="InterPro" id="IPR004383">
    <property type="entry name" value="rRNA_lsu_MTrfase_RlmN/Cfr"/>
</dbReference>
<dbReference type="GO" id="GO:0005737">
    <property type="term" value="C:cytoplasm"/>
    <property type="evidence" value="ECO:0007669"/>
    <property type="project" value="UniProtKB-SubCell"/>
</dbReference>
<dbReference type="AlphaFoldDB" id="A0A933IBS4"/>
<keyword evidence="8" id="KW-0479">Metal-binding</keyword>
<dbReference type="PANTHER" id="PTHR30544">
    <property type="entry name" value="23S RRNA METHYLTRANSFERASE"/>
    <property type="match status" value="1"/>
</dbReference>
<keyword evidence="9" id="KW-0408">Iron</keyword>
<protein>
    <submittedName>
        <fullName evidence="11">Radical SAM protein</fullName>
    </submittedName>
</protein>
<evidence type="ECO:0000313" key="11">
    <source>
        <dbReference type="EMBL" id="MBI4727379.1"/>
    </source>
</evidence>
<dbReference type="InterPro" id="IPR007197">
    <property type="entry name" value="rSAM"/>
</dbReference>
<evidence type="ECO:0000313" key="12">
    <source>
        <dbReference type="Proteomes" id="UP000736328"/>
    </source>
</evidence>
<dbReference type="GO" id="GO:0070475">
    <property type="term" value="P:rRNA base methylation"/>
    <property type="evidence" value="ECO:0007669"/>
    <property type="project" value="TreeGrafter"/>
</dbReference>
<reference evidence="11" key="1">
    <citation type="submission" date="2020-07" db="EMBL/GenBank/DDBJ databases">
        <title>Huge and variable diversity of episymbiotic CPR bacteria and DPANN archaea in groundwater ecosystems.</title>
        <authorList>
            <person name="He C.Y."/>
            <person name="Keren R."/>
            <person name="Whittaker M."/>
            <person name="Farag I.F."/>
            <person name="Doudna J."/>
            <person name="Cate J.H.D."/>
            <person name="Banfield J.F."/>
        </authorList>
    </citation>
    <scope>NUCLEOTIDE SEQUENCE</scope>
    <source>
        <strain evidence="11">NC_groundwater_1520_Pr4_B-0.1um_53_5</strain>
    </source>
</reference>
<dbReference type="SFLD" id="SFLDS00029">
    <property type="entry name" value="Radical_SAM"/>
    <property type="match status" value="1"/>
</dbReference>
<sequence length="300" mass="33140">MNIVKVTGKPELARVYVASLRNDPNNLVEFVDACSPTLGDRLRKWVIIVSTQLGCPVNCLMCDAGGSYRGNLSSAEMLSQVQTVIADNGLDPNDCAKFKVQFARMGEPALNPQVMTALKDLSGLYPGVIPCIATIGPEDSSRWFSELLIVRDLFRDFQLQFSVNSTDEALRDAIMPYPKMPLAELAGYGQKFYRFGQRKVVLNFALQPQWPLDGAVLHRIFDPKFFAVKLTPTNPTATGSRNNLDLNENIDEINRKMEETAGALDRQGFLVIRSVGELEENKIGSNCGQAVRSFVDGMAV</sequence>
<evidence type="ECO:0000256" key="8">
    <source>
        <dbReference type="ARBA" id="ARBA00022723"/>
    </source>
</evidence>
<dbReference type="GO" id="GO:0008173">
    <property type="term" value="F:RNA methyltransferase activity"/>
    <property type="evidence" value="ECO:0007669"/>
    <property type="project" value="InterPro"/>
</dbReference>
<evidence type="ECO:0000256" key="3">
    <source>
        <dbReference type="ARBA" id="ARBA00022485"/>
    </source>
</evidence>
<dbReference type="InterPro" id="IPR040072">
    <property type="entry name" value="Methyltransferase_A"/>
</dbReference>
<dbReference type="InterPro" id="IPR013785">
    <property type="entry name" value="Aldolase_TIM"/>
</dbReference>
<keyword evidence="6" id="KW-0808">Transferase</keyword>
<proteinExistence type="predicted"/>
<evidence type="ECO:0000256" key="4">
    <source>
        <dbReference type="ARBA" id="ARBA00022490"/>
    </source>
</evidence>
<comment type="caution">
    <text evidence="11">The sequence shown here is derived from an EMBL/GenBank/DDBJ whole genome shotgun (WGS) entry which is preliminary data.</text>
</comment>
<comment type="cofactor">
    <cofactor evidence="1">
        <name>[4Fe-4S] cluster</name>
        <dbReference type="ChEBI" id="CHEBI:49883"/>
    </cofactor>
</comment>
<dbReference type="Gene3D" id="3.20.20.70">
    <property type="entry name" value="Aldolase class I"/>
    <property type="match status" value="1"/>
</dbReference>
<comment type="subcellular location">
    <subcellularLocation>
        <location evidence="2">Cytoplasm</location>
    </subcellularLocation>
</comment>
<dbReference type="PIRSF" id="PIRSF006004">
    <property type="entry name" value="CHP00048"/>
    <property type="match status" value="1"/>
</dbReference>
<accession>A0A933IBS4</accession>
<dbReference type="InterPro" id="IPR058240">
    <property type="entry name" value="rSAM_sf"/>
</dbReference>
<organism evidence="11 12">
    <name type="scientific">candidate division TA06 bacterium</name>
    <dbReference type="NCBI Taxonomy" id="2250710"/>
    <lineage>
        <taxon>Bacteria</taxon>
        <taxon>Bacteria division TA06</taxon>
    </lineage>
</organism>
<evidence type="ECO:0000256" key="9">
    <source>
        <dbReference type="ARBA" id="ARBA00023004"/>
    </source>
</evidence>
<evidence type="ECO:0000256" key="10">
    <source>
        <dbReference type="ARBA" id="ARBA00023014"/>
    </source>
</evidence>